<dbReference type="InterPro" id="IPR050121">
    <property type="entry name" value="Cytochrome_P450_monoxygenase"/>
</dbReference>
<evidence type="ECO:0000256" key="2">
    <source>
        <dbReference type="ARBA" id="ARBA00005179"/>
    </source>
</evidence>
<dbReference type="GO" id="GO:0005506">
    <property type="term" value="F:iron ion binding"/>
    <property type="evidence" value="ECO:0007669"/>
    <property type="project" value="InterPro"/>
</dbReference>
<evidence type="ECO:0000256" key="1">
    <source>
        <dbReference type="ARBA" id="ARBA00001971"/>
    </source>
</evidence>
<feature type="transmembrane region" description="Helical" evidence="10">
    <location>
        <begin position="731"/>
        <end position="755"/>
    </location>
</feature>
<dbReference type="AlphaFoldDB" id="A0A4Y9ZC00"/>
<feature type="domain" description="DUF6533" evidence="11">
    <location>
        <begin position="617"/>
        <end position="661"/>
    </location>
</feature>
<dbReference type="EMBL" id="SEOQ01000048">
    <property type="protein sequence ID" value="TFY71507.1"/>
    <property type="molecule type" value="Genomic_DNA"/>
</dbReference>
<keyword evidence="5" id="KW-0560">Oxidoreductase</keyword>
<gene>
    <name evidence="12" type="ORF">EVG20_g1504</name>
</gene>
<organism evidence="12 13">
    <name type="scientific">Dentipellis fragilis</name>
    <dbReference type="NCBI Taxonomy" id="205917"/>
    <lineage>
        <taxon>Eukaryota</taxon>
        <taxon>Fungi</taxon>
        <taxon>Dikarya</taxon>
        <taxon>Basidiomycota</taxon>
        <taxon>Agaricomycotina</taxon>
        <taxon>Agaricomycetes</taxon>
        <taxon>Russulales</taxon>
        <taxon>Hericiaceae</taxon>
        <taxon>Dentipellis</taxon>
    </lineage>
</organism>
<dbReference type="InterPro" id="IPR045340">
    <property type="entry name" value="DUF6533"/>
</dbReference>
<evidence type="ECO:0000259" key="11">
    <source>
        <dbReference type="Pfam" id="PF20151"/>
    </source>
</evidence>
<feature type="transmembrane region" description="Helical" evidence="10">
    <location>
        <begin position="64"/>
        <end position="83"/>
    </location>
</feature>
<keyword evidence="10" id="KW-0812">Transmembrane</keyword>
<comment type="caution">
    <text evidence="12">The sequence shown here is derived from an EMBL/GenBank/DDBJ whole genome shotgun (WGS) entry which is preliminary data.</text>
</comment>
<proteinExistence type="inferred from homology"/>
<keyword evidence="10" id="KW-1133">Transmembrane helix</keyword>
<dbReference type="InterPro" id="IPR036396">
    <property type="entry name" value="Cyt_P450_sf"/>
</dbReference>
<feature type="transmembrane region" description="Helical" evidence="10">
    <location>
        <begin position="654"/>
        <end position="680"/>
    </location>
</feature>
<dbReference type="STRING" id="205917.A0A4Y9ZC00"/>
<keyword evidence="6 8" id="KW-0408">Iron</keyword>
<sequence length="893" mass="99651">MVLGDYFMPHISSAIPVCAGVISCAVLNRFQIRGDHALAILVASIFLSSCLAFAQLHVPLSVSFIWSLTYLVALSASTIFYRISPWHPLASYPGPFTWRLSTVIIAYVSYTGRRHVILDDLHRRYGRIVRIGPNMLSVNSASATAFYDVSHRMTKSDVYNRPGHARGVTLFFKQGMSEHAKRKKLWANAFTSTAYETFLLVPPQVFSHVSHSVSHYFSVLDRKTRELVDCIEQRKDASGALDFVTCVSRWSSDFMGEMLFGDCSTMKFMKNGDPQGIMYTGKKLVALLDSLGHMAWLMDIIHHLPIPTALFDFGGLAVAAFHARELMDDSKAKDLSSHLLNGDLRTGERIPSAELSVDMSIAFQAGADSTASLILFALYFMLSNPSYYQGVRDELDELFPDATSPLEISTLAGAPLLNANLNESIRLSTSFFLPRVVSREGITVAGHYIPAGTVVAMATYSQQIAPENFSPEPLAYRPERWLPGGLGPSSITNKAVVAPFSSGPFVCVAKRFSLQELRFVIARLILTLDMSLPPSFDSEEFLHAVFLHCKIIVHKRVSRWIPLPYPTHLGLCTTVPWVALYTTPGHLRLHPEGTMDPLSSEMQKAFEEAPGITGVKYLSGVAVTILLWDTLLTMNHEIRLVWCRPFTRVKFVYVLLRYPVIGCQLFQGFGWLIVSGFIALLTLGLADREFQFTHLTKKALLTYECFVSVILIMQVYTLWDHRPRVLQALFGAFAITFASLIAFGVASLIKMLGAIVYDSEIFHMCLIKAKPATWVGLWASQVAFDICVFVLTFLNAASRPRIVGAKIITDLLRDGGLFFVALFSLRLLNLLLCSFKSVSFMVLGFFFDWSMVTVLVCRLLLRVEYMKLPSHKRHTETSSTPSPESFPMHIVGQ</sequence>
<dbReference type="GO" id="GO:0020037">
    <property type="term" value="F:heme binding"/>
    <property type="evidence" value="ECO:0007669"/>
    <property type="project" value="InterPro"/>
</dbReference>
<feature type="transmembrane region" description="Helical" evidence="10">
    <location>
        <begin position="38"/>
        <end position="58"/>
    </location>
</feature>
<accession>A0A4Y9ZC00</accession>
<feature type="region of interest" description="Disordered" evidence="9">
    <location>
        <begin position="873"/>
        <end position="893"/>
    </location>
</feature>
<feature type="binding site" description="axial binding residue" evidence="8">
    <location>
        <position position="507"/>
    </location>
    <ligand>
        <name>heme</name>
        <dbReference type="ChEBI" id="CHEBI:30413"/>
    </ligand>
    <ligandPart>
        <name>Fe</name>
        <dbReference type="ChEBI" id="CHEBI:18248"/>
    </ligandPart>
</feature>
<dbReference type="OrthoDB" id="6692864at2759"/>
<dbReference type="InterPro" id="IPR002403">
    <property type="entry name" value="Cyt_P450_E_grp-IV"/>
</dbReference>
<evidence type="ECO:0000256" key="10">
    <source>
        <dbReference type="SAM" id="Phobius"/>
    </source>
</evidence>
<dbReference type="GO" id="GO:0016705">
    <property type="term" value="F:oxidoreductase activity, acting on paired donors, with incorporation or reduction of molecular oxygen"/>
    <property type="evidence" value="ECO:0007669"/>
    <property type="project" value="InterPro"/>
</dbReference>
<evidence type="ECO:0000313" key="12">
    <source>
        <dbReference type="EMBL" id="TFY71507.1"/>
    </source>
</evidence>
<comment type="similarity">
    <text evidence="3">Belongs to the cytochrome P450 family.</text>
</comment>
<keyword evidence="10" id="KW-0472">Membrane</keyword>
<evidence type="ECO:0000256" key="5">
    <source>
        <dbReference type="ARBA" id="ARBA00023002"/>
    </source>
</evidence>
<feature type="transmembrane region" description="Helical" evidence="10">
    <location>
        <begin position="700"/>
        <end position="719"/>
    </location>
</feature>
<comment type="pathway">
    <text evidence="2">Secondary metabolite biosynthesis.</text>
</comment>
<evidence type="ECO:0000256" key="8">
    <source>
        <dbReference type="PIRSR" id="PIRSR602403-1"/>
    </source>
</evidence>
<comment type="cofactor">
    <cofactor evidence="1 8">
        <name>heme</name>
        <dbReference type="ChEBI" id="CHEBI:30413"/>
    </cofactor>
</comment>
<evidence type="ECO:0000256" key="3">
    <source>
        <dbReference type="ARBA" id="ARBA00010617"/>
    </source>
</evidence>
<feature type="transmembrane region" description="Helical" evidence="10">
    <location>
        <begin position="775"/>
        <end position="794"/>
    </location>
</feature>
<evidence type="ECO:0000256" key="4">
    <source>
        <dbReference type="ARBA" id="ARBA00022723"/>
    </source>
</evidence>
<dbReference type="SUPFAM" id="SSF48264">
    <property type="entry name" value="Cytochrome P450"/>
    <property type="match status" value="1"/>
</dbReference>
<keyword evidence="8" id="KW-0349">Heme</keyword>
<evidence type="ECO:0000313" key="13">
    <source>
        <dbReference type="Proteomes" id="UP000298327"/>
    </source>
</evidence>
<evidence type="ECO:0000256" key="6">
    <source>
        <dbReference type="ARBA" id="ARBA00023004"/>
    </source>
</evidence>
<feature type="transmembrane region" description="Helical" evidence="10">
    <location>
        <begin position="815"/>
        <end position="832"/>
    </location>
</feature>
<keyword evidence="7" id="KW-0503">Monooxygenase</keyword>
<evidence type="ECO:0000256" key="9">
    <source>
        <dbReference type="SAM" id="MobiDB-lite"/>
    </source>
</evidence>
<name>A0A4Y9ZC00_9AGAM</name>
<feature type="transmembrane region" description="Helical" evidence="10">
    <location>
        <begin position="6"/>
        <end position="26"/>
    </location>
</feature>
<dbReference type="Gene3D" id="1.10.630.10">
    <property type="entry name" value="Cytochrome P450"/>
    <property type="match status" value="1"/>
</dbReference>
<dbReference type="PANTHER" id="PTHR24305">
    <property type="entry name" value="CYTOCHROME P450"/>
    <property type="match status" value="1"/>
</dbReference>
<dbReference type="PRINTS" id="PR00465">
    <property type="entry name" value="EP450IV"/>
</dbReference>
<dbReference type="Proteomes" id="UP000298327">
    <property type="component" value="Unassembled WGS sequence"/>
</dbReference>
<keyword evidence="13" id="KW-1185">Reference proteome</keyword>
<dbReference type="Pfam" id="PF00067">
    <property type="entry name" value="p450"/>
    <property type="match status" value="1"/>
</dbReference>
<keyword evidence="4 8" id="KW-0479">Metal-binding</keyword>
<evidence type="ECO:0000256" key="7">
    <source>
        <dbReference type="ARBA" id="ARBA00023033"/>
    </source>
</evidence>
<reference evidence="12 13" key="1">
    <citation type="submission" date="2019-02" db="EMBL/GenBank/DDBJ databases">
        <title>Genome sequencing of the rare red list fungi Dentipellis fragilis.</title>
        <authorList>
            <person name="Buettner E."/>
            <person name="Kellner H."/>
        </authorList>
    </citation>
    <scope>NUCLEOTIDE SEQUENCE [LARGE SCALE GENOMIC DNA]</scope>
    <source>
        <strain evidence="12 13">DSM 105465</strain>
    </source>
</reference>
<dbReference type="GO" id="GO:0004497">
    <property type="term" value="F:monooxygenase activity"/>
    <property type="evidence" value="ECO:0007669"/>
    <property type="project" value="UniProtKB-KW"/>
</dbReference>
<feature type="transmembrane region" description="Helical" evidence="10">
    <location>
        <begin position="838"/>
        <end position="861"/>
    </location>
</feature>
<dbReference type="PRINTS" id="PR00385">
    <property type="entry name" value="P450"/>
</dbReference>
<dbReference type="Pfam" id="PF20151">
    <property type="entry name" value="DUF6533"/>
    <property type="match status" value="1"/>
</dbReference>
<dbReference type="InterPro" id="IPR001128">
    <property type="entry name" value="Cyt_P450"/>
</dbReference>
<dbReference type="PANTHER" id="PTHR24305:SF187">
    <property type="entry name" value="P450, PUTATIVE (EUROFUNG)-RELATED"/>
    <property type="match status" value="1"/>
</dbReference>
<protein>
    <recommendedName>
        <fullName evidence="11">DUF6533 domain-containing protein</fullName>
    </recommendedName>
</protein>